<dbReference type="InterPro" id="IPR036249">
    <property type="entry name" value="Thioredoxin-like_sf"/>
</dbReference>
<dbReference type="Gene3D" id="3.40.30.10">
    <property type="entry name" value="Glutaredoxin"/>
    <property type="match status" value="1"/>
</dbReference>
<comment type="caution">
    <text evidence="2">The sequence shown here is derived from an EMBL/GenBank/DDBJ whole genome shotgun (WGS) entry which is preliminary data.</text>
</comment>
<reference evidence="2" key="1">
    <citation type="submission" date="2023-08" db="EMBL/GenBank/DDBJ databases">
        <authorList>
            <person name="Chen Y."/>
            <person name="Shah S."/>
            <person name="Dougan E. K."/>
            <person name="Thang M."/>
            <person name="Chan C."/>
        </authorList>
    </citation>
    <scope>NUCLEOTIDE SEQUENCE</scope>
</reference>
<dbReference type="SUPFAM" id="SSF52833">
    <property type="entry name" value="Thioredoxin-like"/>
    <property type="match status" value="1"/>
</dbReference>
<feature type="non-terminal residue" evidence="2">
    <location>
        <position position="1"/>
    </location>
</feature>
<protein>
    <recommendedName>
        <fullName evidence="1">DSBA-like thioredoxin domain-containing protein</fullName>
    </recommendedName>
</protein>
<dbReference type="AlphaFoldDB" id="A0AA36HY57"/>
<dbReference type="InterPro" id="IPR001853">
    <property type="entry name" value="DSBA-like_thioredoxin_dom"/>
</dbReference>
<keyword evidence="3" id="KW-1185">Reference proteome</keyword>
<evidence type="ECO:0000259" key="1">
    <source>
        <dbReference type="Pfam" id="PF01323"/>
    </source>
</evidence>
<evidence type="ECO:0000313" key="2">
    <source>
        <dbReference type="EMBL" id="CAJ1377479.1"/>
    </source>
</evidence>
<dbReference type="Pfam" id="PF01323">
    <property type="entry name" value="DSBA"/>
    <property type="match status" value="1"/>
</dbReference>
<dbReference type="PANTHER" id="PTHR13887:SF41">
    <property type="entry name" value="THIOREDOXIN SUPERFAMILY PROTEIN"/>
    <property type="match status" value="1"/>
</dbReference>
<accession>A0AA36HY57</accession>
<gene>
    <name evidence="2" type="ORF">EVOR1521_LOCUS6261</name>
</gene>
<dbReference type="PANTHER" id="PTHR13887">
    <property type="entry name" value="GLUTATHIONE S-TRANSFERASE KAPPA"/>
    <property type="match status" value="1"/>
</dbReference>
<evidence type="ECO:0000313" key="3">
    <source>
        <dbReference type="Proteomes" id="UP001178507"/>
    </source>
</evidence>
<organism evidence="2 3">
    <name type="scientific">Effrenium voratum</name>
    <dbReference type="NCBI Taxonomy" id="2562239"/>
    <lineage>
        <taxon>Eukaryota</taxon>
        <taxon>Sar</taxon>
        <taxon>Alveolata</taxon>
        <taxon>Dinophyceae</taxon>
        <taxon>Suessiales</taxon>
        <taxon>Symbiodiniaceae</taxon>
        <taxon>Effrenium</taxon>
    </lineage>
</organism>
<dbReference type="EMBL" id="CAUJNA010000466">
    <property type="protein sequence ID" value="CAJ1377479.1"/>
    <property type="molecule type" value="Genomic_DNA"/>
</dbReference>
<dbReference type="GO" id="GO:0016491">
    <property type="term" value="F:oxidoreductase activity"/>
    <property type="evidence" value="ECO:0007669"/>
    <property type="project" value="InterPro"/>
</dbReference>
<sequence length="151" mass="16541">MKQCPDLDFEVRWLPYQLNPSASQEPQSRIEAYQKKFGKGIEEVKAMGGFMKSKFDAVELPFNFTDKAKISNTFDAHRVLTAAFKQGGAAAQDKAAEVLFEAYFAAEKAPNDPEALKKAAAAAGLAENVLDKSFAAEETKEEMKVGQQLSA</sequence>
<proteinExistence type="predicted"/>
<dbReference type="Proteomes" id="UP001178507">
    <property type="component" value="Unassembled WGS sequence"/>
</dbReference>
<name>A0AA36HY57_9DINO</name>
<feature type="domain" description="DSBA-like thioredoxin" evidence="1">
    <location>
        <begin position="8"/>
        <end position="144"/>
    </location>
</feature>